<evidence type="ECO:0000256" key="1">
    <source>
        <dbReference type="SAM" id="Phobius"/>
    </source>
</evidence>
<accession>A0A1H3K7Z1</accession>
<organism evidence="2 3">
    <name type="scientific">Proteiniborus ethanoligenes</name>
    <dbReference type="NCBI Taxonomy" id="415015"/>
    <lineage>
        <taxon>Bacteria</taxon>
        <taxon>Bacillati</taxon>
        <taxon>Bacillota</taxon>
        <taxon>Clostridia</taxon>
        <taxon>Eubacteriales</taxon>
        <taxon>Proteiniborus</taxon>
    </lineage>
</organism>
<keyword evidence="1" id="KW-0812">Transmembrane</keyword>
<evidence type="ECO:0000313" key="3">
    <source>
        <dbReference type="Proteomes" id="UP000198625"/>
    </source>
</evidence>
<dbReference type="OrthoDB" id="1738919at2"/>
<dbReference type="AlphaFoldDB" id="A0A1H3K7Z1"/>
<evidence type="ECO:0000313" key="2">
    <source>
        <dbReference type="EMBL" id="SDY48312.1"/>
    </source>
</evidence>
<keyword evidence="1" id="KW-1133">Transmembrane helix</keyword>
<dbReference type="STRING" id="415015.SAMN05660462_00170"/>
<gene>
    <name evidence="2" type="ORF">SAMN05660462_00170</name>
</gene>
<feature type="transmembrane region" description="Helical" evidence="1">
    <location>
        <begin position="6"/>
        <end position="26"/>
    </location>
</feature>
<dbReference type="InterPro" id="IPR014245">
    <property type="entry name" value="Spore_III_AF"/>
</dbReference>
<keyword evidence="3" id="KW-1185">Reference proteome</keyword>
<dbReference type="EMBL" id="FNQE01000001">
    <property type="protein sequence ID" value="SDY48312.1"/>
    <property type="molecule type" value="Genomic_DNA"/>
</dbReference>
<dbReference type="Proteomes" id="UP000198625">
    <property type="component" value="Unassembled WGS sequence"/>
</dbReference>
<reference evidence="2 3" key="1">
    <citation type="submission" date="2016-10" db="EMBL/GenBank/DDBJ databases">
        <authorList>
            <person name="de Groot N.N."/>
        </authorList>
    </citation>
    <scope>NUCLEOTIDE SEQUENCE [LARGE SCALE GENOMIC DNA]</scope>
    <source>
        <strain evidence="2 3">DSM 21650</strain>
    </source>
</reference>
<dbReference type="RefSeq" id="WP_091725910.1">
    <property type="nucleotide sequence ID" value="NZ_FNQE01000001.1"/>
</dbReference>
<dbReference type="Pfam" id="PF09581">
    <property type="entry name" value="Spore_III_AF"/>
    <property type="match status" value="1"/>
</dbReference>
<dbReference type="NCBIfam" id="TIGR02896">
    <property type="entry name" value="spore_III_AF"/>
    <property type="match status" value="1"/>
</dbReference>
<protein>
    <submittedName>
        <fullName evidence="2">Stage III sporulation protein AF</fullName>
    </submittedName>
</protein>
<keyword evidence="1" id="KW-0472">Membrane</keyword>
<feature type="transmembrane region" description="Helical" evidence="1">
    <location>
        <begin position="38"/>
        <end position="56"/>
    </location>
</feature>
<name>A0A1H3K7Z1_9FIRM</name>
<proteinExistence type="predicted"/>
<sequence length="206" mass="23949">MIEILKNWVINIVVIIFFVAFIEIMLPKSSMKRYVNMVLGLLIIIVLINPIIKFMANDIDIEREVFLNISKQNNMYSDKDLKYVEAQNQNIVEMYKNKLKREITDFIELDEGYKIVEVNISIEENSKLDNFGEITGIEVYLEQITGEEPKNMSIKINEIEEIVVNKDRKNSIVINKTSSPGFEKMINSISSHYKLPKEKVVVILKT</sequence>